<feature type="compositionally biased region" description="Low complexity" evidence="1">
    <location>
        <begin position="456"/>
        <end position="467"/>
    </location>
</feature>
<feature type="region of interest" description="Disordered" evidence="1">
    <location>
        <begin position="292"/>
        <end position="317"/>
    </location>
</feature>
<feature type="compositionally biased region" description="Basic residues" evidence="1">
    <location>
        <begin position="426"/>
        <end position="453"/>
    </location>
</feature>
<gene>
    <name evidence="2" type="ORF">EVAR_57754_1</name>
</gene>
<name>A0A4C1ZXJ1_EUMVA</name>
<dbReference type="OrthoDB" id="411871at2759"/>
<accession>A0A4C1ZXJ1</accession>
<feature type="region of interest" description="Disordered" evidence="1">
    <location>
        <begin position="423"/>
        <end position="480"/>
    </location>
</feature>
<proteinExistence type="predicted"/>
<dbReference type="AlphaFoldDB" id="A0A4C1ZXJ1"/>
<evidence type="ECO:0000313" key="2">
    <source>
        <dbReference type="EMBL" id="GBP91337.1"/>
    </source>
</evidence>
<organism evidence="2 3">
    <name type="scientific">Eumeta variegata</name>
    <name type="common">Bagworm moth</name>
    <name type="synonym">Eumeta japonica</name>
    <dbReference type="NCBI Taxonomy" id="151549"/>
    <lineage>
        <taxon>Eukaryota</taxon>
        <taxon>Metazoa</taxon>
        <taxon>Ecdysozoa</taxon>
        <taxon>Arthropoda</taxon>
        <taxon>Hexapoda</taxon>
        <taxon>Insecta</taxon>
        <taxon>Pterygota</taxon>
        <taxon>Neoptera</taxon>
        <taxon>Endopterygota</taxon>
        <taxon>Lepidoptera</taxon>
        <taxon>Glossata</taxon>
        <taxon>Ditrysia</taxon>
        <taxon>Tineoidea</taxon>
        <taxon>Psychidae</taxon>
        <taxon>Oiketicinae</taxon>
        <taxon>Eumeta</taxon>
    </lineage>
</organism>
<sequence length="510" mass="57182">MPGCHLAGPGIVPSHGEQMFAAGILSPGLEGSDHKGDTEARMLVWRIQWHIMPKLQTRQYGFMPQRGTEDSLYDLMTHIHNELNQKNYCDGVIGHRGAFDNAWWPALRNQLLVHKCPAFGDDVVLMFSGQSASALEAETNRALAHVRDWGDRNKLRFAPSKTNAMVLTKTEVRCPGHSWATQKLPLLTRSASSKHEQESHGDHAADEVPPSKGAQRRVAGRNWRPGKGKAGSGEKLAKPATLTFPWKERAASRCRGRQRHRKVPPSRLWGFAKRVSPCQPSLRLHQHSAANTVAGPRSQEGSAKPGAHRRQPGGGKITALTREARDELEALRNISREVKTSVCEKLQRIAALALSLPHHILVETGEARGLATLRRRLRTTAKTTEHHLDRCLRVETAVANMAAEIKRTQDAIDRMDIPNKLEGSARHWRSSRRPMRRLRQSRNCKRPRSRKFLAQRSPLPTPLSSRPDAPTTPVTRWSKPSGRWLMQGKWGGVDRVRKARNQKVVLTCVR</sequence>
<reference evidence="2 3" key="1">
    <citation type="journal article" date="2019" name="Commun. Biol.">
        <title>The bagworm genome reveals a unique fibroin gene that provides high tensile strength.</title>
        <authorList>
            <person name="Kono N."/>
            <person name="Nakamura H."/>
            <person name="Ohtoshi R."/>
            <person name="Tomita M."/>
            <person name="Numata K."/>
            <person name="Arakawa K."/>
        </authorList>
    </citation>
    <scope>NUCLEOTIDE SEQUENCE [LARGE SCALE GENOMIC DNA]</scope>
</reference>
<comment type="caution">
    <text evidence="2">The sequence shown here is derived from an EMBL/GenBank/DDBJ whole genome shotgun (WGS) entry which is preliminary data.</text>
</comment>
<dbReference type="Proteomes" id="UP000299102">
    <property type="component" value="Unassembled WGS sequence"/>
</dbReference>
<feature type="region of interest" description="Disordered" evidence="1">
    <location>
        <begin position="190"/>
        <end position="240"/>
    </location>
</feature>
<keyword evidence="3" id="KW-1185">Reference proteome</keyword>
<evidence type="ECO:0008006" key="4">
    <source>
        <dbReference type="Google" id="ProtNLM"/>
    </source>
</evidence>
<protein>
    <recommendedName>
        <fullName evidence="4">Reverse transcriptase domain-containing protein</fullName>
    </recommendedName>
</protein>
<feature type="compositionally biased region" description="Basic and acidic residues" evidence="1">
    <location>
        <begin position="193"/>
        <end position="206"/>
    </location>
</feature>
<evidence type="ECO:0000256" key="1">
    <source>
        <dbReference type="SAM" id="MobiDB-lite"/>
    </source>
</evidence>
<dbReference type="EMBL" id="BGZK01002161">
    <property type="protein sequence ID" value="GBP91337.1"/>
    <property type="molecule type" value="Genomic_DNA"/>
</dbReference>
<evidence type="ECO:0000313" key="3">
    <source>
        <dbReference type="Proteomes" id="UP000299102"/>
    </source>
</evidence>
<feature type="compositionally biased region" description="Basic residues" evidence="1">
    <location>
        <begin position="214"/>
        <end position="227"/>
    </location>
</feature>